<evidence type="ECO:0000313" key="2">
    <source>
        <dbReference type="EMBL" id="RAL05758.1"/>
    </source>
</evidence>
<proteinExistence type="predicted"/>
<dbReference type="Proteomes" id="UP000249402">
    <property type="component" value="Unassembled WGS sequence"/>
</dbReference>
<dbReference type="RefSeq" id="XP_025580085.1">
    <property type="nucleotide sequence ID" value="XM_025724810.1"/>
</dbReference>
<dbReference type="GeneID" id="37229675"/>
<dbReference type="AlphaFoldDB" id="A0A395HFI7"/>
<gene>
    <name evidence="2" type="ORF">BO80DRAFT_80516</name>
</gene>
<dbReference type="EMBL" id="KZ824420">
    <property type="protein sequence ID" value="RAL05758.1"/>
    <property type="molecule type" value="Genomic_DNA"/>
</dbReference>
<name>A0A395HFI7_9EURO</name>
<evidence type="ECO:0000313" key="3">
    <source>
        <dbReference type="Proteomes" id="UP000249402"/>
    </source>
</evidence>
<keyword evidence="3" id="KW-1185">Reference proteome</keyword>
<accession>A0A395HFI7</accession>
<feature type="region of interest" description="Disordered" evidence="1">
    <location>
        <begin position="45"/>
        <end position="79"/>
    </location>
</feature>
<dbReference type="VEuPathDB" id="FungiDB:BO80DRAFT_80516"/>
<evidence type="ECO:0000256" key="1">
    <source>
        <dbReference type="SAM" id="MobiDB-lite"/>
    </source>
</evidence>
<sequence>MDTIRQNIETAKAKGKEYYDSMMGEQSNTGSSTNYTDQAKDSFNRMMGQGSEYSDQAKNKANDMMDQSKNYMPESKGDH</sequence>
<organism evidence="2 3">
    <name type="scientific">Aspergillus ibericus CBS 121593</name>
    <dbReference type="NCBI Taxonomy" id="1448316"/>
    <lineage>
        <taxon>Eukaryota</taxon>
        <taxon>Fungi</taxon>
        <taxon>Dikarya</taxon>
        <taxon>Ascomycota</taxon>
        <taxon>Pezizomycotina</taxon>
        <taxon>Eurotiomycetes</taxon>
        <taxon>Eurotiomycetidae</taxon>
        <taxon>Eurotiales</taxon>
        <taxon>Aspergillaceae</taxon>
        <taxon>Aspergillus</taxon>
        <taxon>Aspergillus subgen. Circumdati</taxon>
    </lineage>
</organism>
<dbReference type="OrthoDB" id="4432475at2759"/>
<protein>
    <submittedName>
        <fullName evidence="2">Uncharacterized protein</fullName>
    </submittedName>
</protein>
<reference evidence="2 3" key="1">
    <citation type="submission" date="2018-02" db="EMBL/GenBank/DDBJ databases">
        <title>The genomes of Aspergillus section Nigri reveals drivers in fungal speciation.</title>
        <authorList>
            <consortium name="DOE Joint Genome Institute"/>
            <person name="Vesth T.C."/>
            <person name="Nybo J."/>
            <person name="Theobald S."/>
            <person name="Brandl J."/>
            <person name="Frisvad J.C."/>
            <person name="Nielsen K.F."/>
            <person name="Lyhne E.K."/>
            <person name="Kogle M.E."/>
            <person name="Kuo A."/>
            <person name="Riley R."/>
            <person name="Clum A."/>
            <person name="Nolan M."/>
            <person name="Lipzen A."/>
            <person name="Salamov A."/>
            <person name="Henrissat B."/>
            <person name="Wiebenga A."/>
            <person name="De vries R.P."/>
            <person name="Grigoriev I.V."/>
            <person name="Mortensen U.H."/>
            <person name="Andersen M.R."/>
            <person name="Baker S.E."/>
        </authorList>
    </citation>
    <scope>NUCLEOTIDE SEQUENCE [LARGE SCALE GENOMIC DNA]</scope>
    <source>
        <strain evidence="2 3">CBS 121593</strain>
    </source>
</reference>